<protein>
    <submittedName>
        <fullName evidence="1">Uncharacterized protein</fullName>
    </submittedName>
</protein>
<evidence type="ECO:0000313" key="1">
    <source>
        <dbReference type="EMBL" id="OYR21619.1"/>
    </source>
</evidence>
<organism evidence="1 2">
    <name type="scientific">Brucella pseudogrignonensis</name>
    <dbReference type="NCBI Taxonomy" id="419475"/>
    <lineage>
        <taxon>Bacteria</taxon>
        <taxon>Pseudomonadati</taxon>
        <taxon>Pseudomonadota</taxon>
        <taxon>Alphaproteobacteria</taxon>
        <taxon>Hyphomicrobiales</taxon>
        <taxon>Brucellaceae</taxon>
        <taxon>Brucella/Ochrobactrum group</taxon>
        <taxon>Brucella</taxon>
    </lineage>
</organism>
<dbReference type="AlphaFoldDB" id="A0A256G3G1"/>
<dbReference type="Proteomes" id="UP000216188">
    <property type="component" value="Unassembled WGS sequence"/>
</dbReference>
<accession>A0A256G3G1</accession>
<gene>
    <name evidence="1" type="ORF">CEV34_4855</name>
</gene>
<keyword evidence="2" id="KW-1185">Reference proteome</keyword>
<dbReference type="EMBL" id="NNRM01000047">
    <property type="protein sequence ID" value="OYR21619.1"/>
    <property type="molecule type" value="Genomic_DNA"/>
</dbReference>
<proteinExistence type="predicted"/>
<sequence>MFERDAALKILKVMSKLDDIVERNGFCRKRFEQSGERKLNFF</sequence>
<evidence type="ECO:0000313" key="2">
    <source>
        <dbReference type="Proteomes" id="UP000216188"/>
    </source>
</evidence>
<name>A0A256G3G1_9HYPH</name>
<reference evidence="1 2" key="1">
    <citation type="submission" date="2017-07" db="EMBL/GenBank/DDBJ databases">
        <title>Phylogenetic study on the rhizospheric bacterium Ochrobactrum sp. A44.</title>
        <authorList>
            <person name="Krzyzanowska D.M."/>
            <person name="Ossowicki A."/>
            <person name="Rajewska M."/>
            <person name="Maciag T."/>
            <person name="Kaczynski Z."/>
            <person name="Czerwicka M."/>
            <person name="Jafra S."/>
        </authorList>
    </citation>
    <scope>NUCLEOTIDE SEQUENCE [LARGE SCALE GENOMIC DNA]</scope>
    <source>
        <strain evidence="1 2">CCUG 30717</strain>
    </source>
</reference>
<comment type="caution">
    <text evidence="1">The sequence shown here is derived from an EMBL/GenBank/DDBJ whole genome shotgun (WGS) entry which is preliminary data.</text>
</comment>